<protein>
    <submittedName>
        <fullName evidence="1">DUF1392 family protein</fullName>
    </submittedName>
</protein>
<accession>A0A8J7HSS8</accession>
<name>A0A8J7HSS8_9NOST</name>
<evidence type="ECO:0000313" key="1">
    <source>
        <dbReference type="EMBL" id="MBH8561789.1"/>
    </source>
</evidence>
<evidence type="ECO:0000313" key="2">
    <source>
        <dbReference type="Proteomes" id="UP000632766"/>
    </source>
</evidence>
<comment type="caution">
    <text evidence="1">The sequence shown here is derived from an EMBL/GenBank/DDBJ whole genome shotgun (WGS) entry which is preliminary data.</text>
</comment>
<dbReference type="Pfam" id="PF07154">
    <property type="entry name" value="DUF1392"/>
    <property type="match status" value="1"/>
</dbReference>
<reference evidence="1 2" key="1">
    <citation type="journal article" date="2021" name="Int. J. Syst. Evol. Microbiol.">
        <title>Amazonocrinis nigriterrae gen. nov., sp. nov., Atlanticothrix silvestris gen. nov., sp. nov. and Dendronalium phyllosphericum gen. nov., sp. nov., nostocacean cyanobacteria from Brazilian environments.</title>
        <authorList>
            <person name="Alvarenga D.O."/>
            <person name="Andreote A.P.D."/>
            <person name="Branco L.H.Z."/>
            <person name="Delbaje E."/>
            <person name="Cruz R.B."/>
            <person name="Varani A.M."/>
            <person name="Fiore M.F."/>
        </authorList>
    </citation>
    <scope>NUCLEOTIDE SEQUENCE [LARGE SCALE GENOMIC DNA]</scope>
    <source>
        <strain evidence="1 2">CENA67</strain>
    </source>
</reference>
<gene>
    <name evidence="1" type="ORF">I8748_06300</name>
</gene>
<sequence>MINQITALESCWHTSPPWGQLMPPLAVQMLEKVFLTSSDLSGYCCGVQWEEQQWIYAIVCLGETLYLPEREFCITNTRENITVPPPAFKLGDVVEVNFSEQPTSRIIQGIFSLKNNWLYGVEWRSPILEEVTPQSRTIWLADVDLVSVDRR</sequence>
<dbReference type="Proteomes" id="UP000632766">
    <property type="component" value="Unassembled WGS sequence"/>
</dbReference>
<proteinExistence type="predicted"/>
<keyword evidence="2" id="KW-1185">Reference proteome</keyword>
<dbReference type="AlphaFoldDB" id="A0A8J7HSS8"/>
<dbReference type="InterPro" id="IPR009824">
    <property type="entry name" value="DUF1392"/>
</dbReference>
<dbReference type="EMBL" id="JAECZC010000007">
    <property type="protein sequence ID" value="MBH8561789.1"/>
    <property type="molecule type" value="Genomic_DNA"/>
</dbReference>
<organism evidence="1 2">
    <name type="scientific">Amazonocrinis nigriterrae CENA67</name>
    <dbReference type="NCBI Taxonomy" id="2794033"/>
    <lineage>
        <taxon>Bacteria</taxon>
        <taxon>Bacillati</taxon>
        <taxon>Cyanobacteriota</taxon>
        <taxon>Cyanophyceae</taxon>
        <taxon>Nostocales</taxon>
        <taxon>Nostocaceae</taxon>
        <taxon>Amazonocrinis</taxon>
        <taxon>Amazonocrinis nigriterrae</taxon>
    </lineage>
</organism>
<dbReference type="RefSeq" id="WP_198123785.1">
    <property type="nucleotide sequence ID" value="NZ_JAECZC010000007.1"/>
</dbReference>